<feature type="domain" description="RNA-binding S4" evidence="6">
    <location>
        <begin position="98"/>
        <end position="162"/>
    </location>
</feature>
<dbReference type="CDD" id="cd00165">
    <property type="entry name" value="S4"/>
    <property type="match status" value="1"/>
</dbReference>
<dbReference type="InterPro" id="IPR005709">
    <property type="entry name" value="Ribosomal_uS4_bac-type"/>
</dbReference>
<evidence type="ECO:0000256" key="4">
    <source>
        <dbReference type="ARBA" id="ARBA00022980"/>
    </source>
</evidence>
<keyword evidence="5" id="KW-0687">Ribonucleoprotein</keyword>
<dbReference type="PANTHER" id="PTHR11831:SF4">
    <property type="entry name" value="SMALL RIBOSOMAL SUBUNIT PROTEIN US4M"/>
    <property type="match status" value="1"/>
</dbReference>
<dbReference type="GO" id="GO:0003735">
    <property type="term" value="F:structural constituent of ribosome"/>
    <property type="evidence" value="ECO:0007669"/>
    <property type="project" value="InterPro"/>
</dbReference>
<dbReference type="InterPro" id="IPR018079">
    <property type="entry name" value="Ribosomal_uS4_CS"/>
</dbReference>
<evidence type="ECO:0000256" key="2">
    <source>
        <dbReference type="ARBA" id="ARBA00022730"/>
    </source>
</evidence>
<dbReference type="FunFam" id="3.10.290.10:FF:000001">
    <property type="entry name" value="30S ribosomal protein S4"/>
    <property type="match status" value="1"/>
</dbReference>
<dbReference type="GO" id="GO:0015935">
    <property type="term" value="C:small ribosomal subunit"/>
    <property type="evidence" value="ECO:0007669"/>
    <property type="project" value="InterPro"/>
</dbReference>
<name>A0A485M204_9ZZZZ</name>
<dbReference type="NCBIfam" id="TIGR01017">
    <property type="entry name" value="rpsD_bact"/>
    <property type="match status" value="1"/>
</dbReference>
<proteinExistence type="inferred from homology"/>
<protein>
    <submittedName>
        <fullName evidence="8">30S ribosomal subunit protein S4</fullName>
    </submittedName>
</protein>
<dbReference type="Pfam" id="PF00163">
    <property type="entry name" value="Ribosomal_S4"/>
    <property type="match status" value="1"/>
</dbReference>
<dbReference type="AlphaFoldDB" id="A0A485M204"/>
<comment type="similarity">
    <text evidence="1">Belongs to the universal ribosomal protein uS4 family.</text>
</comment>
<feature type="domain" description="Small ribosomal subunit protein uS4 N-terminal" evidence="7">
    <location>
        <begin position="3"/>
        <end position="97"/>
    </location>
</feature>
<keyword evidence="2" id="KW-0699">rRNA-binding</keyword>
<dbReference type="GO" id="GO:0019843">
    <property type="term" value="F:rRNA binding"/>
    <property type="evidence" value="ECO:0007669"/>
    <property type="project" value="UniProtKB-KW"/>
</dbReference>
<dbReference type="SMART" id="SM00363">
    <property type="entry name" value="S4"/>
    <property type="match status" value="1"/>
</dbReference>
<dbReference type="InterPro" id="IPR022801">
    <property type="entry name" value="Ribosomal_uS4"/>
</dbReference>
<sequence length="208" mass="24002">MARYTGPVCKVCRREGGKLFLKGQRCYTDKCAVVTRENPPGQHGQGRIRTSEYRIHLREKQKVRSTYGLSESQFKRYYEMARSQRGATGENLLVLLERRLDNIIYRSGFTTSRAEARQLIDHGHFRVNGRKTDIPSYLVKEGDVIEVKEKSKTLHAIVEALEVREQRGSVEWIEVDADARKATVKALPERTDLPMAVEERLIVEFYSK</sequence>
<organism evidence="8">
    <name type="scientific">anaerobic digester metagenome</name>
    <dbReference type="NCBI Taxonomy" id="1263854"/>
    <lineage>
        <taxon>unclassified sequences</taxon>
        <taxon>metagenomes</taxon>
        <taxon>ecological metagenomes</taxon>
    </lineage>
</organism>
<keyword evidence="3" id="KW-0694">RNA-binding</keyword>
<evidence type="ECO:0000256" key="3">
    <source>
        <dbReference type="ARBA" id="ARBA00022884"/>
    </source>
</evidence>
<reference evidence="8" key="1">
    <citation type="submission" date="2019-03" db="EMBL/GenBank/DDBJ databases">
        <authorList>
            <person name="Hao L."/>
        </authorList>
    </citation>
    <scope>NUCLEOTIDE SEQUENCE</scope>
</reference>
<dbReference type="InterPro" id="IPR036986">
    <property type="entry name" value="S4_RNA-bd_sf"/>
</dbReference>
<dbReference type="InterPro" id="IPR002942">
    <property type="entry name" value="S4_RNA-bd"/>
</dbReference>
<dbReference type="InterPro" id="IPR001912">
    <property type="entry name" value="Ribosomal_uS4_N"/>
</dbReference>
<dbReference type="SMART" id="SM01390">
    <property type="entry name" value="Ribosomal_S4"/>
    <property type="match status" value="1"/>
</dbReference>
<evidence type="ECO:0000256" key="1">
    <source>
        <dbReference type="ARBA" id="ARBA00007465"/>
    </source>
</evidence>
<dbReference type="PANTHER" id="PTHR11831">
    <property type="entry name" value="30S 40S RIBOSOMAL PROTEIN"/>
    <property type="match status" value="1"/>
</dbReference>
<evidence type="ECO:0000259" key="7">
    <source>
        <dbReference type="SMART" id="SM01390"/>
    </source>
</evidence>
<dbReference type="Gene3D" id="1.10.1050.10">
    <property type="entry name" value="Ribosomal Protein S4 Delta 41, Chain A, domain 1"/>
    <property type="match status" value="1"/>
</dbReference>
<dbReference type="NCBIfam" id="NF003717">
    <property type="entry name" value="PRK05327.1"/>
    <property type="match status" value="1"/>
</dbReference>
<dbReference type="HAMAP" id="MF_01306_B">
    <property type="entry name" value="Ribosomal_uS4_B"/>
    <property type="match status" value="1"/>
</dbReference>
<dbReference type="GO" id="GO:0006412">
    <property type="term" value="P:translation"/>
    <property type="evidence" value="ECO:0007669"/>
    <property type="project" value="InterPro"/>
</dbReference>
<evidence type="ECO:0000313" key="8">
    <source>
        <dbReference type="EMBL" id="VFU12837.1"/>
    </source>
</evidence>
<dbReference type="EMBL" id="CAADRM010000057">
    <property type="protein sequence ID" value="VFU12837.1"/>
    <property type="molecule type" value="Genomic_DNA"/>
</dbReference>
<dbReference type="Gene3D" id="3.10.290.10">
    <property type="entry name" value="RNA-binding S4 domain"/>
    <property type="match status" value="1"/>
</dbReference>
<evidence type="ECO:0000259" key="6">
    <source>
        <dbReference type="SMART" id="SM00363"/>
    </source>
</evidence>
<dbReference type="GO" id="GO:0042274">
    <property type="term" value="P:ribosomal small subunit biogenesis"/>
    <property type="evidence" value="ECO:0007669"/>
    <property type="project" value="TreeGrafter"/>
</dbReference>
<dbReference type="PROSITE" id="PS00632">
    <property type="entry name" value="RIBOSOMAL_S4"/>
    <property type="match status" value="1"/>
</dbReference>
<evidence type="ECO:0000256" key="5">
    <source>
        <dbReference type="ARBA" id="ARBA00023274"/>
    </source>
</evidence>
<keyword evidence="4" id="KW-0689">Ribosomal protein</keyword>
<dbReference type="SUPFAM" id="SSF55174">
    <property type="entry name" value="Alpha-L RNA-binding motif"/>
    <property type="match status" value="1"/>
</dbReference>
<accession>A0A485M204</accession>
<dbReference type="Pfam" id="PF01479">
    <property type="entry name" value="S4"/>
    <property type="match status" value="1"/>
</dbReference>
<dbReference type="PROSITE" id="PS50889">
    <property type="entry name" value="S4"/>
    <property type="match status" value="1"/>
</dbReference>
<gene>
    <name evidence="8" type="primary">rpsD</name>
    <name evidence="8" type="ORF">SCFA_150028</name>
</gene>
<dbReference type="FunFam" id="1.10.1050.10:FF:000001">
    <property type="entry name" value="30S ribosomal protein S4"/>
    <property type="match status" value="1"/>
</dbReference>